<keyword evidence="1" id="KW-0812">Transmembrane</keyword>
<name>D8JS08_HYPDA</name>
<gene>
    <name evidence="2" type="ordered locus">Hden_2429</name>
</gene>
<organism evidence="2 3">
    <name type="scientific">Hyphomicrobium denitrificans (strain ATCC 51888 / DSM 1869 / NCIMB 11706 / TK 0415)</name>
    <dbReference type="NCBI Taxonomy" id="582899"/>
    <lineage>
        <taxon>Bacteria</taxon>
        <taxon>Pseudomonadati</taxon>
        <taxon>Pseudomonadota</taxon>
        <taxon>Alphaproteobacteria</taxon>
        <taxon>Hyphomicrobiales</taxon>
        <taxon>Hyphomicrobiaceae</taxon>
        <taxon>Hyphomicrobium</taxon>
    </lineage>
</organism>
<keyword evidence="3" id="KW-1185">Reference proteome</keyword>
<dbReference type="Proteomes" id="UP000002033">
    <property type="component" value="Chromosome"/>
</dbReference>
<feature type="transmembrane region" description="Helical" evidence="1">
    <location>
        <begin position="6"/>
        <end position="24"/>
    </location>
</feature>
<proteinExistence type="predicted"/>
<sequence>MNSFQLIEYAAWALSIVLGLYMLFDTIKTNRAYSEDLLTSSREGEIDEALVIDPPHQGGHL</sequence>
<dbReference type="STRING" id="582899.Hden_2429"/>
<dbReference type="HOGENOM" id="CLU_209219_1_0_5"/>
<reference evidence="3" key="1">
    <citation type="journal article" date="2011" name="J. Bacteriol.">
        <title>Genome sequences of eight morphologically diverse alphaproteobacteria.</title>
        <authorList>
            <consortium name="US DOE Joint Genome Institute"/>
            <person name="Brown P.J."/>
            <person name="Kysela D.T."/>
            <person name="Buechlein A."/>
            <person name="Hemmerich C."/>
            <person name="Brun Y.V."/>
        </authorList>
    </citation>
    <scope>NUCLEOTIDE SEQUENCE [LARGE SCALE GENOMIC DNA]</scope>
    <source>
        <strain evidence="3">ATCC 51888 / DSM 1869 / NCIB 11706 / TK 0415</strain>
    </source>
</reference>
<evidence type="ECO:0000256" key="1">
    <source>
        <dbReference type="SAM" id="Phobius"/>
    </source>
</evidence>
<protein>
    <submittedName>
        <fullName evidence="2">Uncharacterized protein</fullName>
    </submittedName>
</protein>
<dbReference type="OrthoDB" id="7867413at2"/>
<dbReference type="RefSeq" id="WP_013216385.1">
    <property type="nucleotide sequence ID" value="NC_014313.1"/>
</dbReference>
<evidence type="ECO:0000313" key="2">
    <source>
        <dbReference type="EMBL" id="ADJ24226.1"/>
    </source>
</evidence>
<evidence type="ECO:0000313" key="3">
    <source>
        <dbReference type="Proteomes" id="UP000002033"/>
    </source>
</evidence>
<keyword evidence="1" id="KW-0472">Membrane</keyword>
<dbReference type="KEGG" id="hdn:Hden_2429"/>
<dbReference type="EMBL" id="CP002083">
    <property type="protein sequence ID" value="ADJ24226.1"/>
    <property type="molecule type" value="Genomic_DNA"/>
</dbReference>
<accession>D8JS08</accession>
<dbReference type="AlphaFoldDB" id="D8JS08"/>
<keyword evidence="1" id="KW-1133">Transmembrane helix</keyword>
<dbReference type="eggNOG" id="ENOG5033GCE">
    <property type="taxonomic scope" value="Bacteria"/>
</dbReference>